<reference evidence="1 2" key="2">
    <citation type="journal article" date="2004" name="Trends Parasitol.">
        <title>The Anopheles gambiae genome: an update.</title>
        <authorList>
            <person name="Mongin E."/>
            <person name="Louis C."/>
            <person name="Holt R.A."/>
            <person name="Birney E."/>
            <person name="Collins F.H."/>
        </authorList>
    </citation>
    <scope>NUCLEOTIDE SEQUENCE [LARGE SCALE GENOMIC DNA]</scope>
    <source>
        <strain evidence="1 2">PEST</strain>
    </source>
</reference>
<evidence type="ECO:0000313" key="2">
    <source>
        <dbReference type="Proteomes" id="UP000007062"/>
    </source>
</evidence>
<dbReference type="EnsemblMetazoa" id="AGAP011016-RA">
    <property type="protein sequence ID" value="AGAP011016-PA"/>
    <property type="gene ID" value="AGAP011016"/>
</dbReference>
<organism evidence="1 2">
    <name type="scientific">Anopheles gambiae</name>
    <name type="common">African malaria mosquito</name>
    <dbReference type="NCBI Taxonomy" id="7165"/>
    <lineage>
        <taxon>Eukaryota</taxon>
        <taxon>Metazoa</taxon>
        <taxon>Ecdysozoa</taxon>
        <taxon>Arthropoda</taxon>
        <taxon>Hexapoda</taxon>
        <taxon>Insecta</taxon>
        <taxon>Pterygota</taxon>
        <taxon>Neoptera</taxon>
        <taxon>Endopterygota</taxon>
        <taxon>Diptera</taxon>
        <taxon>Nematocera</taxon>
        <taxon>Culicoidea</taxon>
        <taxon>Culicidae</taxon>
        <taxon>Anophelinae</taxon>
        <taxon>Anopheles</taxon>
    </lineage>
</organism>
<dbReference type="Pfam" id="PF06477">
    <property type="entry name" value="DUF1091"/>
    <property type="match status" value="1"/>
</dbReference>
<dbReference type="InterPro" id="IPR010512">
    <property type="entry name" value="DUF1091"/>
</dbReference>
<name>A0A1S4H5H3_ANOGA</name>
<protein>
    <submittedName>
        <fullName evidence="1">Uncharacterized protein</fullName>
    </submittedName>
</protein>
<dbReference type="PANTHER" id="PTHR20898">
    <property type="entry name" value="DAEDALUS ON 3-RELATED-RELATED"/>
    <property type="match status" value="1"/>
</dbReference>
<reference evidence="1" key="3">
    <citation type="submission" date="2021-01" db="UniProtKB">
        <authorList>
            <consortium name="EnsemblMetazoa"/>
        </authorList>
    </citation>
    <scope>IDENTIFICATION</scope>
    <source>
        <strain evidence="1">PEST</strain>
    </source>
</reference>
<proteinExistence type="predicted"/>
<dbReference type="PANTHER" id="PTHR20898:SF1">
    <property type="entry name" value="MD-2-RELATED LIPID-RECOGNITION DOMAIN-CONTAINING PROTEIN"/>
    <property type="match status" value="1"/>
</dbReference>
<dbReference type="Proteomes" id="UP000007062">
    <property type="component" value="Chromosome 3L"/>
</dbReference>
<keyword evidence="2" id="KW-1185">Reference proteome</keyword>
<dbReference type="VEuPathDB" id="VectorBase:AGAMI1_006607"/>
<dbReference type="InParanoid" id="A0A1S4H5H3"/>
<evidence type="ECO:0000313" key="1">
    <source>
        <dbReference type="EnsemblMetazoa" id="AGAP011016-PA"/>
    </source>
</evidence>
<dbReference type="EMBL" id="AAAB01008823">
    <property type="status" value="NOT_ANNOTATED_CDS"/>
    <property type="molecule type" value="Genomic_DNA"/>
</dbReference>
<dbReference type="AlphaFoldDB" id="A0A1S4H5H3"/>
<accession>A0A1S4H5H3</accession>
<sequence length="208" mass="24218">MKTFDWLLMATALQILFCFDTTYCFVTMIPVLNKVVSKFDERLINISYVFEHPESITNQSLSYEAHVLRELKDMKMTVAYYVVSSESINRLLKRTVDVCSYVKRPNSDRLVKVLYDHMARNNRLPSVCPIPAQERFYIRDLRPAAITIPGFLPENNFIFDTSFHTGALLQPLFQLRYHGRLMRIINGNIFPTMQPQPSTRPKSPMSDK</sequence>
<dbReference type="VEuPathDB" id="VectorBase:AGAP011016"/>
<reference evidence="1 2" key="1">
    <citation type="journal article" date="2002" name="Science">
        <title>The genome sequence of the malaria mosquito Anopheles gambiae.</title>
        <authorList>
            <person name="Holt R.A."/>
            <person name="Subramanian G.M."/>
            <person name="Halpern A."/>
            <person name="Sutton G.G."/>
            <person name="Charlab R."/>
            <person name="Nusskern D.R."/>
            <person name="Wincker P."/>
            <person name="Clark A.G."/>
            <person name="Ribeiro J.M."/>
            <person name="Wides R."/>
            <person name="Salzberg S.L."/>
            <person name="Loftus B."/>
            <person name="Yandell M."/>
            <person name="Majoros W.H."/>
            <person name="Rusch D.B."/>
            <person name="Lai Z."/>
            <person name="Kraft C.L."/>
            <person name="Abril J.F."/>
            <person name="Anthouard V."/>
            <person name="Arensburger P."/>
            <person name="Atkinson P.W."/>
            <person name="Baden H."/>
            <person name="de Berardinis V."/>
            <person name="Baldwin D."/>
            <person name="Benes V."/>
            <person name="Biedler J."/>
            <person name="Blass C."/>
            <person name="Bolanos R."/>
            <person name="Boscus D."/>
            <person name="Barnstead M."/>
            <person name="Cai S."/>
            <person name="Center A."/>
            <person name="Chaturverdi K."/>
            <person name="Christophides G.K."/>
            <person name="Chrystal M.A."/>
            <person name="Clamp M."/>
            <person name="Cravchik A."/>
            <person name="Curwen V."/>
            <person name="Dana A."/>
            <person name="Delcher A."/>
            <person name="Dew I."/>
            <person name="Evans C.A."/>
            <person name="Flanigan M."/>
            <person name="Grundschober-Freimoser A."/>
            <person name="Friedli L."/>
            <person name="Gu Z."/>
            <person name="Guan P."/>
            <person name="Guigo R."/>
            <person name="Hillenmeyer M.E."/>
            <person name="Hladun S.L."/>
            <person name="Hogan J.R."/>
            <person name="Hong Y.S."/>
            <person name="Hoover J."/>
            <person name="Jaillon O."/>
            <person name="Ke Z."/>
            <person name="Kodira C."/>
            <person name="Kokoza E."/>
            <person name="Koutsos A."/>
            <person name="Letunic I."/>
            <person name="Levitsky A."/>
            <person name="Liang Y."/>
            <person name="Lin J.J."/>
            <person name="Lobo N.F."/>
            <person name="Lopez J.R."/>
            <person name="Malek J.A."/>
            <person name="McIntosh T.C."/>
            <person name="Meister S."/>
            <person name="Miller J."/>
            <person name="Mobarry C."/>
            <person name="Mongin E."/>
            <person name="Murphy S.D."/>
            <person name="O'Brochta D.A."/>
            <person name="Pfannkoch C."/>
            <person name="Qi R."/>
            <person name="Regier M.A."/>
            <person name="Remington K."/>
            <person name="Shao H."/>
            <person name="Sharakhova M.V."/>
            <person name="Sitter C.D."/>
            <person name="Shetty J."/>
            <person name="Smith T.J."/>
            <person name="Strong R."/>
            <person name="Sun J."/>
            <person name="Thomasova D."/>
            <person name="Ton L.Q."/>
            <person name="Topalis P."/>
            <person name="Tu Z."/>
            <person name="Unger M.F."/>
            <person name="Walenz B."/>
            <person name="Wang A."/>
            <person name="Wang J."/>
            <person name="Wang M."/>
            <person name="Wang X."/>
            <person name="Woodford K.J."/>
            <person name="Wortman J.R."/>
            <person name="Wu M."/>
            <person name="Yao A."/>
            <person name="Zdobnov E.M."/>
            <person name="Zhang H."/>
            <person name="Zhao Q."/>
            <person name="Zhao S."/>
            <person name="Zhu S.C."/>
            <person name="Zhimulev I."/>
            <person name="Coluzzi M."/>
            <person name="della Torre A."/>
            <person name="Roth C.W."/>
            <person name="Louis C."/>
            <person name="Kalush F."/>
            <person name="Mural R.J."/>
            <person name="Myers E.W."/>
            <person name="Adams M.D."/>
            <person name="Smith H.O."/>
            <person name="Broder S."/>
            <person name="Gardner M.J."/>
            <person name="Fraser C.M."/>
            <person name="Birney E."/>
            <person name="Bork P."/>
            <person name="Brey P.T."/>
            <person name="Venter J.C."/>
            <person name="Weissenbach J."/>
            <person name="Kafatos F.C."/>
            <person name="Collins F.H."/>
            <person name="Hoffman S.L."/>
        </authorList>
    </citation>
    <scope>NUCLEOTIDE SEQUENCE [LARGE SCALE GENOMIC DNA]</scope>
    <source>
        <strain evidence="1 2">PEST</strain>
    </source>
</reference>